<evidence type="ECO:0000256" key="5">
    <source>
        <dbReference type="ARBA" id="ARBA00022840"/>
    </source>
</evidence>
<evidence type="ECO:0000256" key="1">
    <source>
        <dbReference type="ARBA" id="ARBA00004647"/>
    </source>
</evidence>
<reference evidence="12" key="1">
    <citation type="submission" date="2025-08" db="UniProtKB">
        <authorList>
            <consortium name="RefSeq"/>
        </authorList>
    </citation>
    <scope>IDENTIFICATION</scope>
</reference>
<comment type="catalytic activity">
    <reaction evidence="8">
        <text>n ATP + n H2O + a microtubule = n ADP + n phosphate + (n+1) alpha/beta tubulin heterodimers.</text>
        <dbReference type="EC" id="5.6.1.1"/>
    </reaction>
</comment>
<evidence type="ECO:0000256" key="8">
    <source>
        <dbReference type="HAMAP-Rule" id="MF_03025"/>
    </source>
</evidence>
<dbReference type="RefSeq" id="XP_033790814.1">
    <property type="nucleotide sequence ID" value="XM_033934923.1"/>
</dbReference>
<evidence type="ECO:0000256" key="6">
    <source>
        <dbReference type="ARBA" id="ARBA00023212"/>
    </source>
</evidence>
<comment type="similarity">
    <text evidence="8">Belongs to the AAA ATPase family. Katanin p60 subunit A1 subfamily. A-like 2 sub-subfamily.</text>
</comment>
<dbReference type="Gene3D" id="3.40.50.300">
    <property type="entry name" value="P-loop containing nucleotide triphosphate hydrolases"/>
    <property type="match status" value="1"/>
</dbReference>
<dbReference type="GO" id="GO:0008017">
    <property type="term" value="F:microtubule binding"/>
    <property type="evidence" value="ECO:0007669"/>
    <property type="project" value="UniProtKB-UniRule"/>
</dbReference>
<dbReference type="InterPro" id="IPR027417">
    <property type="entry name" value="P-loop_NTPase"/>
</dbReference>
<feature type="domain" description="AAA+ ATPase" evidence="10">
    <location>
        <begin position="256"/>
        <end position="394"/>
    </location>
</feature>
<keyword evidence="6 8" id="KW-0206">Cytoskeleton</keyword>
<dbReference type="InterPro" id="IPR003593">
    <property type="entry name" value="AAA+_ATPase"/>
</dbReference>
<dbReference type="SMART" id="SM00382">
    <property type="entry name" value="AAA"/>
    <property type="match status" value="1"/>
</dbReference>
<dbReference type="EC" id="5.6.1.1" evidence="8"/>
<comment type="function">
    <text evidence="8">Severs microtubules in vitro in an ATP-dependent manner. This activity may promote rapid reorganization of cellular microtubule arrays.</text>
</comment>
<dbReference type="FunFam" id="1.10.8.60:FF:000048">
    <property type="entry name" value="Katanin p60 ATPase-containing subunit A-like 2"/>
    <property type="match status" value="1"/>
</dbReference>
<keyword evidence="7 8" id="KW-0413">Isomerase</keyword>
<protein>
    <recommendedName>
        <fullName evidence="8">Katanin p60 ATPase-containing subunit A-like 2</fullName>
        <shortName evidence="8">Katanin p60 subunit A-like 2</shortName>
        <ecNumber evidence="8">5.6.1.1</ecNumber>
    </recommendedName>
    <alternativeName>
        <fullName evidence="8">p60 katanin-like 2</fullName>
    </alternativeName>
</protein>
<dbReference type="GeneID" id="117355840"/>
<dbReference type="SMART" id="SM00667">
    <property type="entry name" value="LisH"/>
    <property type="match status" value="1"/>
</dbReference>
<dbReference type="GO" id="GO:0016887">
    <property type="term" value="F:ATP hydrolysis activity"/>
    <property type="evidence" value="ECO:0007669"/>
    <property type="project" value="InterPro"/>
</dbReference>
<dbReference type="InterPro" id="IPR003959">
    <property type="entry name" value="ATPase_AAA_core"/>
</dbReference>
<dbReference type="InterPro" id="IPR027497">
    <property type="entry name" value="Katanin_p60_AL2"/>
</dbReference>
<proteinExistence type="inferred from homology"/>
<dbReference type="GO" id="GO:0000922">
    <property type="term" value="C:spindle pole"/>
    <property type="evidence" value="ECO:0007669"/>
    <property type="project" value="UniProtKB-SubCell"/>
</dbReference>
<dbReference type="CDD" id="cd19509">
    <property type="entry name" value="RecA-like_VPS4-like"/>
    <property type="match status" value="1"/>
</dbReference>
<name>A0A6P8Q3N7_GEOSA</name>
<dbReference type="AlphaFoldDB" id="A0A6P8Q3N7"/>
<evidence type="ECO:0000256" key="3">
    <source>
        <dbReference type="ARBA" id="ARBA00022701"/>
    </source>
</evidence>
<dbReference type="Pfam" id="PF00004">
    <property type="entry name" value="AAA"/>
    <property type="match status" value="1"/>
</dbReference>
<accession>A0A6P8Q3N7</accession>
<evidence type="ECO:0000256" key="2">
    <source>
        <dbReference type="ARBA" id="ARBA00022490"/>
    </source>
</evidence>
<sequence length="508" mass="57422">MELSYRSIKTAYQAREADVIRTEARRKNLLILIMHYLLQEGYIDAANALEQESKLGLRRFEVCDNIDLETILLEYESYYYIKFQKYPKVTKKMGDSDMKLQSKPKSGGKSRRTSSNSFQTLPSINQHHTVQRPLSRTCGKTELKPSNKESLKQGQIIDFRGMIQDAIKGASNEIALNSLNCNPDPSERLLKPTSSFIGVNSEMRELAAVISRDIYLHNPNVRWDDIIGLDAAKRLVKEAVVYPIRYPQLFTGILSPWKGLLLYGPPGTGKTLLAKAVATECNTTFFNISASTIVSKWRGDSEKLVRVLFELARYHAPSTIFLDELESVMSQRGAGYGGDHEGSRRMKTELLVQMDGLARSDDLVFVLAASNLPWELDYAMLRRLEKRILVDLPNSKARQAMIQHWLPPVSNSGGVELRTELEYRLLGEETDGYSGSDIKLVCKEAAMRPVRKIFNALENHQPDGNNLPGIQLETVTTSDFLEVIAHTKPSAKNLTHKYTAWQKEFESV</sequence>
<dbReference type="SUPFAM" id="SSF52540">
    <property type="entry name" value="P-loop containing nucleoside triphosphate hydrolases"/>
    <property type="match status" value="1"/>
</dbReference>
<dbReference type="PROSITE" id="PS50896">
    <property type="entry name" value="LISH"/>
    <property type="match status" value="1"/>
</dbReference>
<dbReference type="FunFam" id="3.40.50.300:FF:000434">
    <property type="entry name" value="Katanin p60 ATPase-containing subunit A-like 2"/>
    <property type="match status" value="1"/>
</dbReference>
<dbReference type="GO" id="GO:0008568">
    <property type="term" value="F:microtubule severing ATPase activity"/>
    <property type="evidence" value="ECO:0007669"/>
    <property type="project" value="UniProtKB-EC"/>
</dbReference>
<dbReference type="GO" id="GO:0005737">
    <property type="term" value="C:cytoplasm"/>
    <property type="evidence" value="ECO:0007669"/>
    <property type="project" value="UniProtKB-SubCell"/>
</dbReference>
<evidence type="ECO:0000256" key="4">
    <source>
        <dbReference type="ARBA" id="ARBA00022741"/>
    </source>
</evidence>
<dbReference type="Pfam" id="PF08513">
    <property type="entry name" value="LisH"/>
    <property type="match status" value="1"/>
</dbReference>
<keyword evidence="11" id="KW-1185">Reference proteome</keyword>
<dbReference type="Proteomes" id="UP000515159">
    <property type="component" value="Chromosome 1"/>
</dbReference>
<dbReference type="Pfam" id="PF17862">
    <property type="entry name" value="AAA_lid_3"/>
    <property type="match status" value="1"/>
</dbReference>
<keyword evidence="5 8" id="KW-0067">ATP-binding</keyword>
<dbReference type="PANTHER" id="PTHR23074:SF78">
    <property type="entry name" value="KATANIN P60 ATPASE-CONTAINING SUBUNIT A-LIKE 2"/>
    <property type="match status" value="1"/>
</dbReference>
<dbReference type="InterPro" id="IPR050304">
    <property type="entry name" value="MT-severing_AAA_ATPase"/>
</dbReference>
<keyword evidence="4 8" id="KW-0547">Nucleotide-binding</keyword>
<dbReference type="GO" id="GO:0005874">
    <property type="term" value="C:microtubule"/>
    <property type="evidence" value="ECO:0007669"/>
    <property type="project" value="UniProtKB-KW"/>
</dbReference>
<evidence type="ECO:0000259" key="10">
    <source>
        <dbReference type="SMART" id="SM00382"/>
    </source>
</evidence>
<dbReference type="GO" id="GO:0005524">
    <property type="term" value="F:ATP binding"/>
    <property type="evidence" value="ECO:0007669"/>
    <property type="project" value="UniProtKB-KW"/>
</dbReference>
<keyword evidence="3 8" id="KW-0493">Microtubule</keyword>
<gene>
    <name evidence="8 12" type="primary">KATNAL2</name>
</gene>
<feature type="region of interest" description="Disordered" evidence="9">
    <location>
        <begin position="94"/>
        <end position="147"/>
    </location>
</feature>
<dbReference type="CTD" id="83473"/>
<evidence type="ECO:0000256" key="9">
    <source>
        <dbReference type="SAM" id="MobiDB-lite"/>
    </source>
</evidence>
<feature type="compositionally biased region" description="Polar residues" evidence="9">
    <location>
        <begin position="113"/>
        <end position="134"/>
    </location>
</feature>
<dbReference type="GO" id="GO:0051013">
    <property type="term" value="P:microtubule severing"/>
    <property type="evidence" value="ECO:0007669"/>
    <property type="project" value="UniProtKB-UniRule"/>
</dbReference>
<evidence type="ECO:0000313" key="12">
    <source>
        <dbReference type="RefSeq" id="XP_033790814.1"/>
    </source>
</evidence>
<dbReference type="Gene3D" id="1.10.8.60">
    <property type="match status" value="1"/>
</dbReference>
<feature type="binding site" evidence="8">
    <location>
        <begin position="264"/>
        <end position="271"/>
    </location>
    <ligand>
        <name>ATP</name>
        <dbReference type="ChEBI" id="CHEBI:30616"/>
    </ligand>
</feature>
<evidence type="ECO:0000313" key="11">
    <source>
        <dbReference type="Proteomes" id="UP000515159"/>
    </source>
</evidence>
<dbReference type="PANTHER" id="PTHR23074">
    <property type="entry name" value="AAA DOMAIN-CONTAINING"/>
    <property type="match status" value="1"/>
</dbReference>
<keyword evidence="2 8" id="KW-0963">Cytoplasm</keyword>
<evidence type="ECO:0000256" key="7">
    <source>
        <dbReference type="ARBA" id="ARBA00023235"/>
    </source>
</evidence>
<dbReference type="HAMAP" id="MF_03025">
    <property type="entry name" value="Katanin_p60_AL2"/>
    <property type="match status" value="1"/>
</dbReference>
<organism evidence="11 12">
    <name type="scientific">Geotrypetes seraphini</name>
    <name type="common">Gaboon caecilian</name>
    <name type="synonym">Caecilia seraphini</name>
    <dbReference type="NCBI Taxonomy" id="260995"/>
    <lineage>
        <taxon>Eukaryota</taxon>
        <taxon>Metazoa</taxon>
        <taxon>Chordata</taxon>
        <taxon>Craniata</taxon>
        <taxon>Vertebrata</taxon>
        <taxon>Euteleostomi</taxon>
        <taxon>Amphibia</taxon>
        <taxon>Gymnophiona</taxon>
        <taxon>Geotrypetes</taxon>
    </lineage>
</organism>
<dbReference type="InterPro" id="IPR006594">
    <property type="entry name" value="LisH"/>
</dbReference>
<comment type="subcellular location">
    <subcellularLocation>
        <location evidence="1 8">Cytoplasm</location>
        <location evidence="1 8">Cytoskeleton</location>
        <location evidence="1 8">Spindle pole</location>
    </subcellularLocation>
    <subcellularLocation>
        <location evidence="8">Cytoplasm</location>
        <location evidence="8">Cytoskeleton</location>
    </subcellularLocation>
    <subcellularLocation>
        <location evidence="8">Cytoplasm</location>
    </subcellularLocation>
    <subcellularLocation>
        <location evidence="8">Cytoplasm</location>
        <location evidence="8">Cytoskeleton</location>
        <location evidence="8">Spindle</location>
    </subcellularLocation>
    <text evidence="8">Localizes within the cytoplasm, partially overlapping with microtubules in interphase and to the mitotic spindle and spindle poles during mitosis.</text>
</comment>
<dbReference type="InterPro" id="IPR041569">
    <property type="entry name" value="AAA_lid_3"/>
</dbReference>